<reference evidence="5 6" key="1">
    <citation type="submission" date="2016-02" db="EMBL/GenBank/DDBJ databases">
        <authorList>
            <person name="Teng J.L."/>
            <person name="Tang Y."/>
            <person name="Huang Y."/>
            <person name="Guo F."/>
            <person name="Wei W."/>
            <person name="Chen J.H."/>
            <person name="Wong S.Y."/>
            <person name="Lau S.K."/>
            <person name="Woo P.C."/>
        </authorList>
    </citation>
    <scope>NUCLEOTIDE SEQUENCE [LARGE SCALE GENOMIC DNA]</scope>
    <source>
        <strain evidence="5 6">JCM 13375</strain>
    </source>
</reference>
<keyword evidence="2" id="KW-0547">Nucleotide-binding</keyword>
<evidence type="ECO:0000256" key="1">
    <source>
        <dbReference type="ARBA" id="ARBA00008791"/>
    </source>
</evidence>
<organism evidence="5 6">
    <name type="scientific">Tsukamurella pseudospumae</name>
    <dbReference type="NCBI Taxonomy" id="239498"/>
    <lineage>
        <taxon>Bacteria</taxon>
        <taxon>Bacillati</taxon>
        <taxon>Actinomycetota</taxon>
        <taxon>Actinomycetes</taxon>
        <taxon>Mycobacteriales</taxon>
        <taxon>Tsukamurellaceae</taxon>
        <taxon>Tsukamurella</taxon>
    </lineage>
</organism>
<evidence type="ECO:0000256" key="2">
    <source>
        <dbReference type="ARBA" id="ARBA00022741"/>
    </source>
</evidence>
<dbReference type="Proteomes" id="UP000070409">
    <property type="component" value="Unassembled WGS sequence"/>
</dbReference>
<dbReference type="InterPro" id="IPR006016">
    <property type="entry name" value="UspA"/>
</dbReference>
<dbReference type="InterPro" id="IPR006015">
    <property type="entry name" value="Universal_stress_UspA"/>
</dbReference>
<dbReference type="Pfam" id="PF00582">
    <property type="entry name" value="Usp"/>
    <property type="match status" value="2"/>
</dbReference>
<dbReference type="RefSeq" id="WP_068744061.1">
    <property type="nucleotide sequence ID" value="NZ_LSRE01000005.1"/>
</dbReference>
<protein>
    <recommendedName>
        <fullName evidence="4">UspA domain-containing protein</fullName>
    </recommendedName>
</protein>
<gene>
    <name evidence="5" type="ORF">AXK61_14650</name>
</gene>
<accession>A0A137ZR32</accession>
<feature type="domain" description="UspA" evidence="4">
    <location>
        <begin position="10"/>
        <end position="147"/>
    </location>
</feature>
<dbReference type="PANTHER" id="PTHR46268">
    <property type="entry name" value="STRESS RESPONSE PROTEIN NHAX"/>
    <property type="match status" value="1"/>
</dbReference>
<evidence type="ECO:0000313" key="6">
    <source>
        <dbReference type="Proteomes" id="UP000070409"/>
    </source>
</evidence>
<evidence type="ECO:0000256" key="3">
    <source>
        <dbReference type="ARBA" id="ARBA00022840"/>
    </source>
</evidence>
<dbReference type="InterPro" id="IPR014729">
    <property type="entry name" value="Rossmann-like_a/b/a_fold"/>
</dbReference>
<dbReference type="PRINTS" id="PR01438">
    <property type="entry name" value="UNVRSLSTRESS"/>
</dbReference>
<name>A0A137ZR32_9ACTN</name>
<comment type="similarity">
    <text evidence="1">Belongs to the universal stress protein A family.</text>
</comment>
<dbReference type="EMBL" id="LSRE01000005">
    <property type="protein sequence ID" value="KXP00663.1"/>
    <property type="molecule type" value="Genomic_DNA"/>
</dbReference>
<dbReference type="PANTHER" id="PTHR46268:SF27">
    <property type="entry name" value="UNIVERSAL STRESS PROTEIN RV2623"/>
    <property type="match status" value="1"/>
</dbReference>
<evidence type="ECO:0000313" key="5">
    <source>
        <dbReference type="EMBL" id="KXP00663.1"/>
    </source>
</evidence>
<evidence type="ECO:0000259" key="4">
    <source>
        <dbReference type="Pfam" id="PF00582"/>
    </source>
</evidence>
<keyword evidence="3" id="KW-0067">ATP-binding</keyword>
<sequence length="302" mass="31268">MTKTHLDPYILVGVDGSAAANKAVRWAAAEADRRSKTLLIANITDVVGFGHVPEATLPGTSFFERVDSAGRDALSAAEQRVAKHFPSVRTTTIQTSGAPVAELIRLSGDAYLTVVGASGSGGVSSLLLGSVAMALVTDGHSPVAVIRGSENDGIVPTSGPVLLGVDAGRTSESAIAWAFDEASHRNTDLVALHAWTAYLDVYAHVYGLTAGVDLDAEAEGEKAAVAERLAGWQEKYPDVAVTNILRTGKPGPTLLADSANAQLVVVGSRGHGDATGVLFGSVSRALIHHAPCPVLVARNRDH</sequence>
<comment type="caution">
    <text evidence="5">The sequence shown here is derived from an EMBL/GenBank/DDBJ whole genome shotgun (WGS) entry which is preliminary data.</text>
</comment>
<proteinExistence type="inferred from homology"/>
<dbReference type="SUPFAM" id="SSF52402">
    <property type="entry name" value="Adenine nucleotide alpha hydrolases-like"/>
    <property type="match status" value="2"/>
</dbReference>
<keyword evidence="6" id="KW-1185">Reference proteome</keyword>
<dbReference type="Gene3D" id="3.40.50.620">
    <property type="entry name" value="HUPs"/>
    <property type="match status" value="2"/>
</dbReference>
<feature type="domain" description="UspA" evidence="4">
    <location>
        <begin position="160"/>
        <end position="298"/>
    </location>
</feature>